<sequence length="137" mass="15738">MYYLVLESTRDFVFLLELGSPFLSTGRTFVCLRKAEQYGLYLSLGLVEEGREPWSLTRSEVCVRVRDYIIQSGCHPMKFWFSVVPTLPFTSLGYECAMSGSSRVGIEVANSYRCIKDSRKQDKTLRSRVSKWGFAYS</sequence>
<proteinExistence type="predicted"/>
<accession>A0A0K2UZS2</accession>
<dbReference type="EMBL" id="HACA01025986">
    <property type="protein sequence ID" value="CDW43347.1"/>
    <property type="molecule type" value="Transcribed_RNA"/>
</dbReference>
<evidence type="ECO:0000313" key="1">
    <source>
        <dbReference type="EMBL" id="CDW43347.1"/>
    </source>
</evidence>
<reference evidence="1" key="1">
    <citation type="submission" date="2014-05" db="EMBL/GenBank/DDBJ databases">
        <authorList>
            <person name="Chronopoulou M."/>
        </authorList>
    </citation>
    <scope>NUCLEOTIDE SEQUENCE</scope>
    <source>
        <tissue evidence="1">Whole organism</tissue>
    </source>
</reference>
<dbReference type="AlphaFoldDB" id="A0A0K2UZS2"/>
<name>A0A0K2UZS2_LEPSM</name>
<organism evidence="1">
    <name type="scientific">Lepeophtheirus salmonis</name>
    <name type="common">Salmon louse</name>
    <name type="synonym">Caligus salmonis</name>
    <dbReference type="NCBI Taxonomy" id="72036"/>
    <lineage>
        <taxon>Eukaryota</taxon>
        <taxon>Metazoa</taxon>
        <taxon>Ecdysozoa</taxon>
        <taxon>Arthropoda</taxon>
        <taxon>Crustacea</taxon>
        <taxon>Multicrustacea</taxon>
        <taxon>Hexanauplia</taxon>
        <taxon>Copepoda</taxon>
        <taxon>Siphonostomatoida</taxon>
        <taxon>Caligidae</taxon>
        <taxon>Lepeophtheirus</taxon>
    </lineage>
</organism>
<protein>
    <submittedName>
        <fullName evidence="1">Uncharacterized protein</fullName>
    </submittedName>
</protein>